<dbReference type="InterPro" id="IPR025846">
    <property type="entry name" value="TBL_N"/>
</dbReference>
<evidence type="ECO:0000256" key="6">
    <source>
        <dbReference type="ARBA" id="ARBA00023034"/>
    </source>
</evidence>
<dbReference type="Pfam" id="PF14416">
    <property type="entry name" value="PMR5N"/>
    <property type="match status" value="1"/>
</dbReference>
<feature type="transmembrane region" description="Helical" evidence="8">
    <location>
        <begin position="21"/>
        <end position="41"/>
    </location>
</feature>
<dbReference type="PANTHER" id="PTHR32285:SF208">
    <property type="entry name" value="PROTEIN TRICHOME BIREFRINGENCE-LIKE 2"/>
    <property type="match status" value="1"/>
</dbReference>
<dbReference type="PANTHER" id="PTHR32285">
    <property type="entry name" value="PROTEIN TRICHOME BIREFRINGENCE-LIKE 9-RELATED"/>
    <property type="match status" value="1"/>
</dbReference>
<feature type="domain" description="Trichome birefringence-like N-terminal" evidence="10">
    <location>
        <begin position="178"/>
        <end position="230"/>
    </location>
</feature>
<keyword evidence="6" id="KW-0333">Golgi apparatus</keyword>
<feature type="domain" description="Trichome birefringence-like C-terminal" evidence="9">
    <location>
        <begin position="232"/>
        <end position="426"/>
    </location>
</feature>
<evidence type="ECO:0000313" key="12">
    <source>
        <dbReference type="Proteomes" id="UP000036987"/>
    </source>
</evidence>
<dbReference type="InterPro" id="IPR026057">
    <property type="entry name" value="TBL_C"/>
</dbReference>
<dbReference type="EMBL" id="LFYR01002072">
    <property type="protein sequence ID" value="KMZ57425.1"/>
    <property type="molecule type" value="Genomic_DNA"/>
</dbReference>
<gene>
    <name evidence="11" type="ORF">ZOSMA_86G00610</name>
</gene>
<evidence type="ECO:0000256" key="4">
    <source>
        <dbReference type="ARBA" id="ARBA00022968"/>
    </source>
</evidence>
<dbReference type="STRING" id="29655.A0A0K9NN56"/>
<evidence type="ECO:0000256" key="1">
    <source>
        <dbReference type="ARBA" id="ARBA00004323"/>
    </source>
</evidence>
<dbReference type="OrthoDB" id="630188at2759"/>
<keyword evidence="5 8" id="KW-1133">Transmembrane helix</keyword>
<dbReference type="Proteomes" id="UP000036987">
    <property type="component" value="Unassembled WGS sequence"/>
</dbReference>
<reference evidence="12" key="1">
    <citation type="journal article" date="2016" name="Nature">
        <title>The genome of the seagrass Zostera marina reveals angiosperm adaptation to the sea.</title>
        <authorList>
            <person name="Olsen J.L."/>
            <person name="Rouze P."/>
            <person name="Verhelst B."/>
            <person name="Lin Y.-C."/>
            <person name="Bayer T."/>
            <person name="Collen J."/>
            <person name="Dattolo E."/>
            <person name="De Paoli E."/>
            <person name="Dittami S."/>
            <person name="Maumus F."/>
            <person name="Michel G."/>
            <person name="Kersting A."/>
            <person name="Lauritano C."/>
            <person name="Lohaus R."/>
            <person name="Toepel M."/>
            <person name="Tonon T."/>
            <person name="Vanneste K."/>
            <person name="Amirebrahimi M."/>
            <person name="Brakel J."/>
            <person name="Bostroem C."/>
            <person name="Chovatia M."/>
            <person name="Grimwood J."/>
            <person name="Jenkins J.W."/>
            <person name="Jueterbock A."/>
            <person name="Mraz A."/>
            <person name="Stam W.T."/>
            <person name="Tice H."/>
            <person name="Bornberg-Bauer E."/>
            <person name="Green P.J."/>
            <person name="Pearson G.A."/>
            <person name="Procaccini G."/>
            <person name="Duarte C.M."/>
            <person name="Schmutz J."/>
            <person name="Reusch T.B.H."/>
            <person name="Van de Peer Y."/>
        </authorList>
    </citation>
    <scope>NUCLEOTIDE SEQUENCE [LARGE SCALE GENOMIC DNA]</scope>
    <source>
        <strain evidence="12">cv. Finnish</strain>
    </source>
</reference>
<dbReference type="GO" id="GO:1990538">
    <property type="term" value="F:xylan O-acetyltransferase activity"/>
    <property type="evidence" value="ECO:0007669"/>
    <property type="project" value="UniProtKB-ARBA"/>
</dbReference>
<evidence type="ECO:0000256" key="8">
    <source>
        <dbReference type="SAM" id="Phobius"/>
    </source>
</evidence>
<evidence type="ECO:0000313" key="11">
    <source>
        <dbReference type="EMBL" id="KMZ57425.1"/>
    </source>
</evidence>
<dbReference type="InterPro" id="IPR029962">
    <property type="entry name" value="TBL"/>
</dbReference>
<proteinExistence type="inferred from homology"/>
<comment type="subcellular location">
    <subcellularLocation>
        <location evidence="1">Golgi apparatus membrane</location>
        <topology evidence="1">Single-pass type II membrane protein</topology>
    </subcellularLocation>
</comment>
<evidence type="ECO:0000259" key="9">
    <source>
        <dbReference type="Pfam" id="PF13839"/>
    </source>
</evidence>
<dbReference type="Pfam" id="PF13839">
    <property type="entry name" value="PC-Esterase"/>
    <property type="match status" value="2"/>
</dbReference>
<evidence type="ECO:0000256" key="2">
    <source>
        <dbReference type="ARBA" id="ARBA00007727"/>
    </source>
</evidence>
<dbReference type="AlphaFoldDB" id="A0A0K9NN56"/>
<dbReference type="OMA" id="MDQNSTA"/>
<comment type="caution">
    <text evidence="11">The sequence shown here is derived from an EMBL/GenBank/DDBJ whole genome shotgun (WGS) entry which is preliminary data.</text>
</comment>
<name>A0A0K9NN56_ZOSMR</name>
<organism evidence="11 12">
    <name type="scientific">Zostera marina</name>
    <name type="common">Eelgrass</name>
    <dbReference type="NCBI Taxonomy" id="29655"/>
    <lineage>
        <taxon>Eukaryota</taxon>
        <taxon>Viridiplantae</taxon>
        <taxon>Streptophyta</taxon>
        <taxon>Embryophyta</taxon>
        <taxon>Tracheophyta</taxon>
        <taxon>Spermatophyta</taxon>
        <taxon>Magnoliopsida</taxon>
        <taxon>Liliopsida</taxon>
        <taxon>Zosteraceae</taxon>
        <taxon>Zostera</taxon>
    </lineage>
</organism>
<accession>A0A0K9NN56</accession>
<dbReference type="GO" id="GO:0005794">
    <property type="term" value="C:Golgi apparatus"/>
    <property type="evidence" value="ECO:0000318"/>
    <property type="project" value="GO_Central"/>
</dbReference>
<keyword evidence="12" id="KW-1185">Reference proteome</keyword>
<keyword evidence="7 8" id="KW-0472">Membrane</keyword>
<protein>
    <submittedName>
        <fullName evidence="11">Trichome birefringence</fullName>
    </submittedName>
</protein>
<keyword evidence="4" id="KW-0735">Signal-anchor</keyword>
<comment type="similarity">
    <text evidence="2">Belongs to the PC-esterase family. TBL subfamily.</text>
</comment>
<dbReference type="GO" id="GO:0016413">
    <property type="term" value="F:O-acetyltransferase activity"/>
    <property type="evidence" value="ECO:0000318"/>
    <property type="project" value="GO_Central"/>
</dbReference>
<keyword evidence="3 8" id="KW-0812">Transmembrane</keyword>
<feature type="domain" description="Trichome birefringence-like C-terminal" evidence="9">
    <location>
        <begin position="444"/>
        <end position="548"/>
    </location>
</feature>
<evidence type="ECO:0000256" key="5">
    <source>
        <dbReference type="ARBA" id="ARBA00022989"/>
    </source>
</evidence>
<evidence type="ECO:0000256" key="3">
    <source>
        <dbReference type="ARBA" id="ARBA00022692"/>
    </source>
</evidence>
<evidence type="ECO:0000256" key="7">
    <source>
        <dbReference type="ARBA" id="ARBA00023136"/>
    </source>
</evidence>
<evidence type="ECO:0000259" key="10">
    <source>
        <dbReference type="Pfam" id="PF14416"/>
    </source>
</evidence>
<sequence>MERRKIPKVEQLGQVLNTKNRLNSCLGVCFLTSILTFYFILPADIAGARTKSISIFSWFSSSPGSDGGVWNVPVGGHSMDRGRRKGGGDLEEKNTTTITTTFGTNVTTKITPVVPPEKPSVNVTMLVQPENPSANVTKKTTTLVRPEMGGVSENPEANVTTKITHLVQPEKVPKEVPKCDIFDGRWVKDERIKPYYSHRSCPYMDIDFNCHKNGRPDHEFLKWRWQPYGCTIPILNATDFLERMRGKRLIFVGDSLNRNMWESLVCILRQSIPNKKNVYEISGRMQFKTAGYYGFKFKDYDCSIDFVRSTFLVRNVYVGNGKDDSDERLRLDLLDDTTRAYRKADVIVFNTGHWWTHEKTSKGVNYYQEGNHVHPFLDVSEAYERALTTWARWIDRNIDSKKTQLFFRGYSPTHFRFFGFSLRENCSVLIYNMFLNILFFHVSDDFRGGQWNSGGKCHKEIDPIRNDTYLDKYPSKMTILDKVLKRMKTAVVNLNITRLSDYRKDGHPSIYRKRYDSVEQQVAAEASQDCSHWCLPGLPDTWNQLLYASLLVNAKVLV</sequence>
<dbReference type="GO" id="GO:0000139">
    <property type="term" value="C:Golgi membrane"/>
    <property type="evidence" value="ECO:0007669"/>
    <property type="project" value="UniProtKB-SubCell"/>
</dbReference>